<name>A0A9W4UKD2_9PLEO</name>
<dbReference type="InterPro" id="IPR002935">
    <property type="entry name" value="SAM_O-MeTrfase"/>
</dbReference>
<keyword evidence="1" id="KW-0489">Methyltransferase</keyword>
<comment type="similarity">
    <text evidence="4">Belongs to the class I-like SAM-binding methyltransferase superfamily. Cation-dependent O-methyltransferase family.</text>
</comment>
<comment type="caution">
    <text evidence="5">The sequence shown here is derived from an EMBL/GenBank/DDBJ whole genome shotgun (WGS) entry which is preliminary data.</text>
</comment>
<dbReference type="EMBL" id="CAOQHR010000007">
    <property type="protein sequence ID" value="CAI6337284.1"/>
    <property type="molecule type" value="Genomic_DNA"/>
</dbReference>
<dbReference type="InterPro" id="IPR029063">
    <property type="entry name" value="SAM-dependent_MTases_sf"/>
</dbReference>
<dbReference type="Proteomes" id="UP001152607">
    <property type="component" value="Unassembled WGS sequence"/>
</dbReference>
<evidence type="ECO:0000313" key="6">
    <source>
        <dbReference type="Proteomes" id="UP001152607"/>
    </source>
</evidence>
<dbReference type="SUPFAM" id="SSF53335">
    <property type="entry name" value="S-adenosyl-L-methionine-dependent methyltransferases"/>
    <property type="match status" value="1"/>
</dbReference>
<reference evidence="5" key="1">
    <citation type="submission" date="2023-01" db="EMBL/GenBank/DDBJ databases">
        <authorList>
            <person name="Van Ghelder C."/>
            <person name="Rancurel C."/>
        </authorList>
    </citation>
    <scope>NUCLEOTIDE SEQUENCE</scope>
    <source>
        <strain evidence="5">CNCM I-4278</strain>
    </source>
</reference>
<dbReference type="Pfam" id="PF01596">
    <property type="entry name" value="Methyltransf_3"/>
    <property type="match status" value="1"/>
</dbReference>
<dbReference type="Gene3D" id="3.40.50.150">
    <property type="entry name" value="Vaccinia Virus protein VP39"/>
    <property type="match status" value="1"/>
</dbReference>
<keyword evidence="2" id="KW-0808">Transferase</keyword>
<evidence type="ECO:0000256" key="2">
    <source>
        <dbReference type="ARBA" id="ARBA00022679"/>
    </source>
</evidence>
<evidence type="ECO:0008006" key="7">
    <source>
        <dbReference type="Google" id="ProtNLM"/>
    </source>
</evidence>
<evidence type="ECO:0000256" key="4">
    <source>
        <dbReference type="ARBA" id="ARBA00023453"/>
    </source>
</evidence>
<protein>
    <recommendedName>
        <fullName evidence="7">O-methyltransferase</fullName>
    </recommendedName>
</protein>
<dbReference type="AlphaFoldDB" id="A0A9W4UKD2"/>
<proteinExistence type="inferred from homology"/>
<dbReference type="OrthoDB" id="10251242at2759"/>
<accession>A0A9W4UKD2</accession>
<dbReference type="PANTHER" id="PTHR10509">
    <property type="entry name" value="O-METHYLTRANSFERASE-RELATED"/>
    <property type="match status" value="1"/>
</dbReference>
<keyword evidence="6" id="KW-1185">Reference proteome</keyword>
<dbReference type="CDD" id="cd02440">
    <property type="entry name" value="AdoMet_MTases"/>
    <property type="match status" value="1"/>
</dbReference>
<dbReference type="GO" id="GO:0008757">
    <property type="term" value="F:S-adenosylmethionine-dependent methyltransferase activity"/>
    <property type="evidence" value="ECO:0007669"/>
    <property type="project" value="TreeGrafter"/>
</dbReference>
<sequence length="256" mass="27427">MSTSDSQPTAGTFEGMNAEKIKALTSLENFKLAPVLDAQAQAAFMHPNERLTNALDNSKASGLPPINVLPMAGQHLSILTQLMGAKTVLEIGTLGGYSSIVFAQAGAKVTSVEIDAKHRDVALQNTKGLDVDVILGDALKVMPQLYDEGKQFDMVFIDGPWDVLADEFDWAVKLTRIGGCILLDDVVPAMLMEAILKGGVDSFASKVQGEDTENVITKIGKDERVQAALMPTVATHEAIFNQPLFTGFILATVKSH</sequence>
<organism evidence="5 6">
    <name type="scientific">Periconia digitata</name>
    <dbReference type="NCBI Taxonomy" id="1303443"/>
    <lineage>
        <taxon>Eukaryota</taxon>
        <taxon>Fungi</taxon>
        <taxon>Dikarya</taxon>
        <taxon>Ascomycota</taxon>
        <taxon>Pezizomycotina</taxon>
        <taxon>Dothideomycetes</taxon>
        <taxon>Pleosporomycetidae</taxon>
        <taxon>Pleosporales</taxon>
        <taxon>Massarineae</taxon>
        <taxon>Periconiaceae</taxon>
        <taxon>Periconia</taxon>
    </lineage>
</organism>
<dbReference type="GO" id="GO:0008171">
    <property type="term" value="F:O-methyltransferase activity"/>
    <property type="evidence" value="ECO:0007669"/>
    <property type="project" value="InterPro"/>
</dbReference>
<keyword evidence="3" id="KW-0949">S-adenosyl-L-methionine</keyword>
<gene>
    <name evidence="5" type="ORF">PDIGIT_LOCUS10394</name>
</gene>
<evidence type="ECO:0000256" key="3">
    <source>
        <dbReference type="ARBA" id="ARBA00022691"/>
    </source>
</evidence>
<dbReference type="InterPro" id="IPR050362">
    <property type="entry name" value="Cation-dep_OMT"/>
</dbReference>
<dbReference type="PANTHER" id="PTHR10509:SF14">
    <property type="entry name" value="CAFFEOYL-COA O-METHYLTRANSFERASE 3-RELATED"/>
    <property type="match status" value="1"/>
</dbReference>
<dbReference type="GO" id="GO:0032259">
    <property type="term" value="P:methylation"/>
    <property type="evidence" value="ECO:0007669"/>
    <property type="project" value="UniProtKB-KW"/>
</dbReference>
<evidence type="ECO:0000256" key="1">
    <source>
        <dbReference type="ARBA" id="ARBA00022603"/>
    </source>
</evidence>
<evidence type="ECO:0000313" key="5">
    <source>
        <dbReference type="EMBL" id="CAI6337284.1"/>
    </source>
</evidence>
<dbReference type="PROSITE" id="PS51682">
    <property type="entry name" value="SAM_OMT_I"/>
    <property type="match status" value="1"/>
</dbReference>